<reference evidence="1 2" key="1">
    <citation type="submission" date="2009-01" db="EMBL/GenBank/DDBJ databases">
        <authorList>
            <person name="Fulton L."/>
            <person name="Clifton S."/>
            <person name="Chinwalla A.T."/>
            <person name="Mitreva M."/>
            <person name="Sodergren E."/>
            <person name="Weinstock G."/>
            <person name="Clifton S."/>
            <person name="Dooling D.J."/>
            <person name="Fulton B."/>
            <person name="Minx P."/>
            <person name="Pepin K.H."/>
            <person name="Johnson M."/>
            <person name="Bhonagiri V."/>
            <person name="Nash W.E."/>
            <person name="Mardis E.R."/>
            <person name="Wilson R.K."/>
        </authorList>
    </citation>
    <scope>NUCLEOTIDE SEQUENCE [LARGE SCALE GENOMIC DNA]</scope>
    <source>
        <strain evidence="1 2">ATCC 33806</strain>
    </source>
</reference>
<proteinExistence type="predicted"/>
<dbReference type="AlphaFoldDB" id="C0E019"/>
<dbReference type="Proteomes" id="UP000006247">
    <property type="component" value="Unassembled WGS sequence"/>
</dbReference>
<sequence length="48" mass="5663">MINFTFWLVVTLLVLHYCNLVWLTGAHQKTPSHYQFMPIPSRVSSQRT</sequence>
<dbReference type="EMBL" id="ACEB01000003">
    <property type="protein sequence ID" value="EEG28264.1"/>
    <property type="molecule type" value="Genomic_DNA"/>
</dbReference>
<comment type="caution">
    <text evidence="1">The sequence shown here is derived from an EMBL/GenBank/DDBJ whole genome shotgun (WGS) entry which is preliminary data.</text>
</comment>
<evidence type="ECO:0000313" key="2">
    <source>
        <dbReference type="Proteomes" id="UP000006247"/>
    </source>
</evidence>
<accession>C0E019</accession>
<evidence type="ECO:0000313" key="1">
    <source>
        <dbReference type="EMBL" id="EEG28264.1"/>
    </source>
</evidence>
<dbReference type="HOGENOM" id="CLU_3151789_0_0_11"/>
<name>C0E019_9CORY</name>
<protein>
    <submittedName>
        <fullName evidence="1">Uncharacterized protein</fullName>
    </submittedName>
</protein>
<gene>
    <name evidence="1" type="ORF">CORMATOL_00318</name>
</gene>
<organism evidence="1 2">
    <name type="scientific">Corynebacterium matruchotii ATCC 33806</name>
    <dbReference type="NCBI Taxonomy" id="566549"/>
    <lineage>
        <taxon>Bacteria</taxon>
        <taxon>Bacillati</taxon>
        <taxon>Actinomycetota</taxon>
        <taxon>Actinomycetes</taxon>
        <taxon>Mycobacteriales</taxon>
        <taxon>Corynebacteriaceae</taxon>
        <taxon>Corynebacterium</taxon>
    </lineage>
</organism>